<keyword evidence="8" id="KW-0808">Transferase</keyword>
<evidence type="ECO:0000313" key="9">
    <source>
        <dbReference type="Proteomes" id="UP001214603"/>
    </source>
</evidence>
<dbReference type="GO" id="GO:0003677">
    <property type="term" value="F:DNA binding"/>
    <property type="evidence" value="ECO:0007669"/>
    <property type="project" value="UniProtKB-UniRule"/>
</dbReference>
<dbReference type="PANTHER" id="PTHR12708:SF0">
    <property type="entry name" value="DNA POLYMERASE EPSILON SUBUNIT 2"/>
    <property type="match status" value="1"/>
</dbReference>
<keyword evidence="4 6" id="KW-0238">DNA-binding</keyword>
<keyword evidence="3 6" id="KW-0235">DNA replication</keyword>
<evidence type="ECO:0000256" key="3">
    <source>
        <dbReference type="ARBA" id="ARBA00022705"/>
    </source>
</evidence>
<dbReference type="GO" id="GO:0042276">
    <property type="term" value="P:error-prone translesion synthesis"/>
    <property type="evidence" value="ECO:0007669"/>
    <property type="project" value="TreeGrafter"/>
</dbReference>
<organism evidence="8 9">
    <name type="scientific">Malassezia obtusa</name>
    <dbReference type="NCBI Taxonomy" id="76774"/>
    <lineage>
        <taxon>Eukaryota</taxon>
        <taxon>Fungi</taxon>
        <taxon>Dikarya</taxon>
        <taxon>Basidiomycota</taxon>
        <taxon>Ustilaginomycotina</taxon>
        <taxon>Malasseziomycetes</taxon>
        <taxon>Malasseziales</taxon>
        <taxon>Malasseziaceae</taxon>
        <taxon>Malassezia</taxon>
    </lineage>
</organism>
<accession>A0AAF0ITE6</accession>
<gene>
    <name evidence="8" type="primary">DPB2</name>
    <name evidence="8" type="ORF">MOBT1_003384</name>
</gene>
<dbReference type="Proteomes" id="UP001214603">
    <property type="component" value="Chromosome 9"/>
</dbReference>
<keyword evidence="5 6" id="KW-0539">Nucleus</keyword>
<proteinExistence type="inferred from homology"/>
<reference evidence="8" key="1">
    <citation type="submission" date="2023-03" db="EMBL/GenBank/DDBJ databases">
        <title>Mating type loci evolution in Malassezia.</title>
        <authorList>
            <person name="Coelho M.A."/>
        </authorList>
    </citation>
    <scope>NUCLEOTIDE SEQUENCE</scope>
    <source>
        <strain evidence="8">CBS 7876</strain>
    </source>
</reference>
<dbReference type="GO" id="GO:0008622">
    <property type="term" value="C:epsilon DNA polymerase complex"/>
    <property type="evidence" value="ECO:0007669"/>
    <property type="project" value="UniProtKB-UniRule"/>
</dbReference>
<feature type="domain" description="DNA polymerase alpha/delta/epsilon subunit B" evidence="7">
    <location>
        <begin position="320"/>
        <end position="532"/>
    </location>
</feature>
<dbReference type="Pfam" id="PF04042">
    <property type="entry name" value="DNA_pol_E_B"/>
    <property type="match status" value="1"/>
</dbReference>
<dbReference type="GO" id="GO:0003887">
    <property type="term" value="F:DNA-directed DNA polymerase activity"/>
    <property type="evidence" value="ECO:0007669"/>
    <property type="project" value="UniProtKB-KW"/>
</dbReference>
<dbReference type="InterPro" id="IPR007185">
    <property type="entry name" value="DNA_pol_a/d/e_bsu"/>
</dbReference>
<comment type="similarity">
    <text evidence="2 6">Belongs to the DNA polymerase epsilon subunit B family.</text>
</comment>
<evidence type="ECO:0000256" key="6">
    <source>
        <dbReference type="PIRNR" id="PIRNR000799"/>
    </source>
</evidence>
<keyword evidence="9" id="KW-1185">Reference proteome</keyword>
<dbReference type="PANTHER" id="PTHR12708">
    <property type="entry name" value="DNA POLYMERASE EPSILON SUBUNIT B"/>
    <property type="match status" value="1"/>
</dbReference>
<name>A0AAF0ITE6_9BASI</name>
<keyword evidence="8" id="KW-0548">Nucleotidyltransferase</keyword>
<dbReference type="AlphaFoldDB" id="A0AAF0ITE6"/>
<sequence length="572" mass="62155">MDAARDAPVPPGVRRVILRTFTRKHHLQLRADAVQFVYGTLRAHDLLGDEGVMTEAVEALATALVEQHVSGAQGAHVDGLVVTAEILRRTYDRLVVESADDAGGGGGGGGAAAPVTHGDAPGLERYFAVVDAFSMPRLVFSGARKVFEAVERAPSLLASAQAPSAHLSERYELLRSIVLRNEHFLPPLAAGPERETYMKLTTTKNLLGRVGQTCLLFGRLSTQPDGTYALEDSEGSVALDLAQAVAGEGLFTEGAYILVEGTYTADERLRALAIGHPPSEPREAARVHFGHLDFLGTGAVPPKHVPALRSQELQRADLCFAVFSEVHLDHAASLTHLRAIFQGYVDADFVPYAIVLCGNFGAAPDVADAEQLERYASGFEALAELLQRFPRLLRETHFVFVPGPDDPAATPVLPRARLPAPIAARFERRLPGEFCAARVHWASNPCRLVYFSQEVVVFRDDLMSKMLRSAVKLKHELREGDLQKFLVSTLLDQAHLCPLPPPVRPVAWEYANALRLYPMPSALVLADRYERFELTYEGCHVFNPGSFRGGAYGWATRSAGVYGGGGEAAERG</sequence>
<evidence type="ECO:0000256" key="4">
    <source>
        <dbReference type="ARBA" id="ARBA00023125"/>
    </source>
</evidence>
<evidence type="ECO:0000313" key="8">
    <source>
        <dbReference type="EMBL" id="WFD04670.1"/>
    </source>
</evidence>
<evidence type="ECO:0000256" key="2">
    <source>
        <dbReference type="ARBA" id="ARBA00009560"/>
    </source>
</evidence>
<evidence type="ECO:0000256" key="5">
    <source>
        <dbReference type="ARBA" id="ARBA00023242"/>
    </source>
</evidence>
<dbReference type="EMBL" id="CP119942">
    <property type="protein sequence ID" value="WFD04670.1"/>
    <property type="molecule type" value="Genomic_DNA"/>
</dbReference>
<dbReference type="PIRSF" id="PIRSF000799">
    <property type="entry name" value="DNA_pol_eps_2"/>
    <property type="match status" value="1"/>
</dbReference>
<protein>
    <recommendedName>
        <fullName evidence="6">DNA polymerase epsilon subunit</fullName>
    </recommendedName>
    <alternativeName>
        <fullName evidence="6">DNA polymerase II subunit 2</fullName>
    </alternativeName>
</protein>
<evidence type="ECO:0000256" key="1">
    <source>
        <dbReference type="ARBA" id="ARBA00004123"/>
    </source>
</evidence>
<dbReference type="InterPro" id="IPR016266">
    <property type="entry name" value="POLE2"/>
</dbReference>
<comment type="subcellular location">
    <subcellularLocation>
        <location evidence="1 6">Nucleus</location>
    </subcellularLocation>
</comment>
<dbReference type="GO" id="GO:0006261">
    <property type="term" value="P:DNA-templated DNA replication"/>
    <property type="evidence" value="ECO:0007669"/>
    <property type="project" value="InterPro"/>
</dbReference>
<evidence type="ECO:0000259" key="7">
    <source>
        <dbReference type="Pfam" id="PF04042"/>
    </source>
</evidence>
<keyword evidence="8" id="KW-0239">DNA-directed DNA polymerase</keyword>
<comment type="function">
    <text evidence="6">Participates in DNA repair and in chromosomal DNA replication.</text>
</comment>